<dbReference type="GO" id="GO:0051301">
    <property type="term" value="P:cell division"/>
    <property type="evidence" value="ECO:0007669"/>
    <property type="project" value="UniProtKB-KW"/>
</dbReference>
<comment type="caution">
    <text evidence="7">The sequence shown here is derived from an EMBL/GenBank/DDBJ whole genome shotgun (WGS) entry which is preliminary data.</text>
</comment>
<evidence type="ECO:0000259" key="6">
    <source>
        <dbReference type="PROSITE" id="PS51178"/>
    </source>
</evidence>
<keyword evidence="3 5" id="KW-0472">Membrane</keyword>
<accession>E5Y4I9</accession>
<dbReference type="Gene3D" id="3.40.710.10">
    <property type="entry name" value="DD-peptidase/beta-lactamase superfamily"/>
    <property type="match status" value="1"/>
</dbReference>
<dbReference type="PANTHER" id="PTHR30627">
    <property type="entry name" value="PEPTIDOGLYCAN D,D-TRANSPEPTIDASE"/>
    <property type="match status" value="1"/>
</dbReference>
<dbReference type="Gene3D" id="3.30.450.330">
    <property type="match status" value="1"/>
</dbReference>
<dbReference type="RefSeq" id="WP_005025955.1">
    <property type="nucleotide sequence ID" value="NZ_KE150238.1"/>
</dbReference>
<organism evidence="7 8">
    <name type="scientific">Bilophila wadsworthia (strain 3_1_6)</name>
    <dbReference type="NCBI Taxonomy" id="563192"/>
    <lineage>
        <taxon>Bacteria</taxon>
        <taxon>Pseudomonadati</taxon>
        <taxon>Thermodesulfobacteriota</taxon>
        <taxon>Desulfovibrionia</taxon>
        <taxon>Desulfovibrionales</taxon>
        <taxon>Desulfovibrionaceae</taxon>
        <taxon>Bilophila</taxon>
    </lineage>
</organism>
<evidence type="ECO:0000256" key="1">
    <source>
        <dbReference type="ARBA" id="ARBA00004370"/>
    </source>
</evidence>
<dbReference type="SUPFAM" id="SSF54184">
    <property type="entry name" value="Penicillin-binding protein 2x (pbp-2x), c-terminal domain"/>
    <property type="match status" value="1"/>
</dbReference>
<dbReference type="HOGENOM" id="CLU_009289_6_4_7"/>
<dbReference type="AlphaFoldDB" id="E5Y4I9"/>
<dbReference type="Gene3D" id="3.90.1310.10">
    <property type="entry name" value="Penicillin-binding protein 2a (Domain 2)"/>
    <property type="match status" value="1"/>
</dbReference>
<dbReference type="Gene3D" id="1.10.150.770">
    <property type="match status" value="1"/>
</dbReference>
<dbReference type="InterPro" id="IPR012338">
    <property type="entry name" value="Beta-lactam/transpept-like"/>
</dbReference>
<evidence type="ECO:0000313" key="8">
    <source>
        <dbReference type="Proteomes" id="UP000006034"/>
    </source>
</evidence>
<dbReference type="Pfam" id="PF03717">
    <property type="entry name" value="PBP_dimer"/>
    <property type="match status" value="1"/>
</dbReference>
<feature type="domain" description="PASTA" evidence="6">
    <location>
        <begin position="628"/>
        <end position="692"/>
    </location>
</feature>
<dbReference type="SUPFAM" id="SSF56519">
    <property type="entry name" value="Penicillin binding protein dimerisation domain"/>
    <property type="match status" value="1"/>
</dbReference>
<dbReference type="GO" id="GO:0005886">
    <property type="term" value="C:plasma membrane"/>
    <property type="evidence" value="ECO:0007669"/>
    <property type="project" value="TreeGrafter"/>
</dbReference>
<dbReference type="InterPro" id="IPR050515">
    <property type="entry name" value="Beta-lactam/transpept"/>
</dbReference>
<dbReference type="Proteomes" id="UP000006034">
    <property type="component" value="Unassembled WGS sequence"/>
</dbReference>
<dbReference type="GO" id="GO:0004180">
    <property type="term" value="F:carboxypeptidase activity"/>
    <property type="evidence" value="ECO:0007669"/>
    <property type="project" value="UniProtKB-KW"/>
</dbReference>
<proteinExistence type="predicted"/>
<dbReference type="Pfam" id="PF03793">
    <property type="entry name" value="PASTA"/>
    <property type="match status" value="1"/>
</dbReference>
<dbReference type="GO" id="GO:0008658">
    <property type="term" value="F:penicillin binding"/>
    <property type="evidence" value="ECO:0007669"/>
    <property type="project" value="InterPro"/>
</dbReference>
<keyword evidence="2" id="KW-0645">Protease</keyword>
<evidence type="ECO:0000256" key="2">
    <source>
        <dbReference type="ARBA" id="ARBA00022645"/>
    </source>
</evidence>
<evidence type="ECO:0000256" key="5">
    <source>
        <dbReference type="SAM" id="Phobius"/>
    </source>
</evidence>
<name>E5Y4I9_BILW3</name>
<keyword evidence="2" id="KW-0378">Hydrolase</keyword>
<reference evidence="7 8" key="1">
    <citation type="submission" date="2010-10" db="EMBL/GenBank/DDBJ databases">
        <authorList>
            <consortium name="The Broad Institute Genome Sequencing Platform"/>
            <person name="Ward D."/>
            <person name="Earl A."/>
            <person name="Feldgarden M."/>
            <person name="Young S.K."/>
            <person name="Gargeya S."/>
            <person name="Zeng Q."/>
            <person name="Alvarado L."/>
            <person name="Berlin A."/>
            <person name="Bochicchio J."/>
            <person name="Chapman S.B."/>
            <person name="Chen Z."/>
            <person name="Freedman E."/>
            <person name="Gellesch M."/>
            <person name="Goldberg J."/>
            <person name="Griggs A."/>
            <person name="Gujja S."/>
            <person name="Heilman E."/>
            <person name="Heiman D."/>
            <person name="Howarth C."/>
            <person name="Mehta T."/>
            <person name="Neiman D."/>
            <person name="Pearson M."/>
            <person name="Roberts A."/>
            <person name="Saif S."/>
            <person name="Shea T."/>
            <person name="Shenoy N."/>
            <person name="Sisk P."/>
            <person name="Stolte C."/>
            <person name="Sykes S."/>
            <person name="White J."/>
            <person name="Yandava C."/>
            <person name="Allen-Vercoe E."/>
            <person name="Sibley C."/>
            <person name="Ambrose C.E."/>
            <person name="Strauss J."/>
            <person name="Daigneault M."/>
            <person name="Haas B."/>
            <person name="Nusbaum C."/>
            <person name="Birren B."/>
        </authorList>
    </citation>
    <scope>NUCLEOTIDE SEQUENCE [LARGE SCALE GENOMIC DNA]</scope>
    <source>
        <strain evidence="7 8">3_1_6</strain>
    </source>
</reference>
<comment type="subcellular location">
    <subcellularLocation>
        <location evidence="1">Membrane</location>
    </subcellularLocation>
</comment>
<feature type="region of interest" description="Disordered" evidence="4">
    <location>
        <begin position="1"/>
        <end position="22"/>
    </location>
</feature>
<dbReference type="InterPro" id="IPR036138">
    <property type="entry name" value="PBP_dimer_sf"/>
</dbReference>
<evidence type="ECO:0000313" key="7">
    <source>
        <dbReference type="EMBL" id="EFV45097.1"/>
    </source>
</evidence>
<dbReference type="PROSITE" id="PS51178">
    <property type="entry name" value="PASTA"/>
    <property type="match status" value="1"/>
</dbReference>
<keyword evidence="5" id="KW-1133">Transmembrane helix</keyword>
<dbReference type="EMBL" id="ADCP02000001">
    <property type="protein sequence ID" value="EFV45097.1"/>
    <property type="molecule type" value="Genomic_DNA"/>
</dbReference>
<keyword evidence="7" id="KW-0132">Cell division</keyword>
<gene>
    <name evidence="7" type="ORF">HMPREF0179_01101</name>
</gene>
<dbReference type="CDD" id="cd06576">
    <property type="entry name" value="PASTA_Pbp2x-like_1"/>
    <property type="match status" value="1"/>
</dbReference>
<feature type="transmembrane region" description="Helical" evidence="5">
    <location>
        <begin position="45"/>
        <end position="66"/>
    </location>
</feature>
<dbReference type="eggNOG" id="COG0768">
    <property type="taxonomic scope" value="Bacteria"/>
</dbReference>
<dbReference type="PANTHER" id="PTHR30627:SF1">
    <property type="entry name" value="PEPTIDOGLYCAN D,D-TRANSPEPTIDASE FTSI"/>
    <property type="match status" value="1"/>
</dbReference>
<keyword evidence="2" id="KW-0121">Carboxypeptidase</keyword>
<feature type="compositionally biased region" description="Basic residues" evidence="4">
    <location>
        <begin position="1"/>
        <end position="11"/>
    </location>
</feature>
<keyword evidence="8" id="KW-1185">Reference proteome</keyword>
<keyword evidence="5" id="KW-0812">Transmembrane</keyword>
<reference evidence="7 8" key="2">
    <citation type="submission" date="2013-04" db="EMBL/GenBank/DDBJ databases">
        <title>The Genome Sequence of Bilophila wadsworthia 3_1_6.</title>
        <authorList>
            <consortium name="The Broad Institute Genomics Platform"/>
            <person name="Earl A."/>
            <person name="Ward D."/>
            <person name="Feldgarden M."/>
            <person name="Gevers D."/>
            <person name="Sibley C."/>
            <person name="Strauss J."/>
            <person name="Allen-Vercoe E."/>
            <person name="Walker B."/>
            <person name="Young S."/>
            <person name="Zeng Q."/>
            <person name="Gargeya S."/>
            <person name="Fitzgerald M."/>
            <person name="Haas B."/>
            <person name="Abouelleil A."/>
            <person name="Allen A.W."/>
            <person name="Alvarado L."/>
            <person name="Arachchi H.M."/>
            <person name="Berlin A.M."/>
            <person name="Chapman S.B."/>
            <person name="Gainer-Dewar J."/>
            <person name="Goldberg J."/>
            <person name="Griggs A."/>
            <person name="Gujja S."/>
            <person name="Hansen M."/>
            <person name="Howarth C."/>
            <person name="Imamovic A."/>
            <person name="Ireland A."/>
            <person name="Larimer J."/>
            <person name="McCowan C."/>
            <person name="Murphy C."/>
            <person name="Pearson M."/>
            <person name="Poon T.W."/>
            <person name="Priest M."/>
            <person name="Roberts A."/>
            <person name="Saif S."/>
            <person name="Shea T."/>
            <person name="Sisk P."/>
            <person name="Sykes S."/>
            <person name="Wortman J."/>
            <person name="Nusbaum C."/>
            <person name="Birren B."/>
        </authorList>
    </citation>
    <scope>NUCLEOTIDE SEQUENCE [LARGE SCALE GENOMIC DNA]</scope>
    <source>
        <strain evidence="7 8">3_1_6</strain>
    </source>
</reference>
<dbReference type="Pfam" id="PF00905">
    <property type="entry name" value="Transpeptidase"/>
    <property type="match status" value="1"/>
</dbReference>
<evidence type="ECO:0000256" key="4">
    <source>
        <dbReference type="SAM" id="MobiDB-lite"/>
    </source>
</evidence>
<evidence type="ECO:0000256" key="3">
    <source>
        <dbReference type="ARBA" id="ARBA00023136"/>
    </source>
</evidence>
<dbReference type="OrthoDB" id="9789078at2"/>
<keyword evidence="7" id="KW-0131">Cell cycle</keyword>
<protein>
    <submittedName>
        <fullName evidence="7">Cell division protein FtsI (Penicillin-binding protein 3)</fullName>
    </submittedName>
</protein>
<dbReference type="SUPFAM" id="SSF56601">
    <property type="entry name" value="beta-lactamase/transpeptidase-like"/>
    <property type="match status" value="1"/>
</dbReference>
<dbReference type="InterPro" id="IPR001460">
    <property type="entry name" value="PCN-bd_Tpept"/>
</dbReference>
<dbReference type="InterPro" id="IPR005543">
    <property type="entry name" value="PASTA_dom"/>
</dbReference>
<dbReference type="GeneID" id="78086241"/>
<sequence>MAYLGARKRTTRQASSQAVNRRRSEGGPRAWFASIDWNSVRFRTVAVLFFVVWGALWVRAGYVQLWEGPFLAERARRQHMAAETVAMPRGMITDRNGHILARSVECCSVYANPSIITDIEATATTLAGVLGRPVDQIKPLLEKKRSFVWIARRVDDATAEAIRQADLTGVELSREFERIYPYRQVAGQLLGFVGMDGKGLEGIERSFDEQLGGLSVRQAVRRDASGREFYVNSNYEAQPAEDVHLTLDLQVQSIAEEEISKAVTEFGAKWGGVLVVDVAAGDVLAWAQFPFFNPNSYNQYRPSEYRNRLAQDALEPGSTFKPFLIASALQEGVVTRDTTFNCENGLWKSRYITIRDDSRPKQNIQSVAKILANSSNIGCGKIGLELGAVKYQRYLSRLGFGERTSVQLAESRGILRPAREWSEADLISSSFGQSLSVTVLQMAQAYLTLANEGVYKPLRIVLTDDVGGGDQRIFSKNTTREVLSMMREVVDEGTGKRAAIPGVSVAGKTGTAQKAFRGKYGGERTASFVGLVPAEKPQYLVVIFIDEPSKVKYGGVIAAPVFKSVTSRVMAYHGSLPDPGALTPAQIKAQEKAEARARARAVRRGSKEKTVLGEYRSELATKKTALPVRDSGTVPDVVGQSVRRAVEMFARQGLVPVIKGNGSRVVRQTPEPGVRWAGKDSAPTSCVLWLSEQE</sequence>
<dbReference type="InterPro" id="IPR005311">
    <property type="entry name" value="PBP_dimer"/>
</dbReference>
<dbReference type="GO" id="GO:0071555">
    <property type="term" value="P:cell wall organization"/>
    <property type="evidence" value="ECO:0007669"/>
    <property type="project" value="TreeGrafter"/>
</dbReference>
<dbReference type="STRING" id="563192.HMPREF0179_01101"/>